<dbReference type="Gene3D" id="1.50.10.10">
    <property type="match status" value="1"/>
</dbReference>
<evidence type="ECO:0000313" key="10">
    <source>
        <dbReference type="EMBL" id="NDW22729.1"/>
    </source>
</evidence>
<keyword evidence="7 9" id="KW-0119">Carbohydrate metabolism</keyword>
<keyword evidence="6 9" id="KW-0326">Glycosidase</keyword>
<dbReference type="PROSITE" id="PS51257">
    <property type="entry name" value="PROKAR_LIPOPROTEIN"/>
    <property type="match status" value="1"/>
</dbReference>
<dbReference type="InterPro" id="IPR002037">
    <property type="entry name" value="Glyco_hydro_8"/>
</dbReference>
<evidence type="ECO:0000256" key="7">
    <source>
        <dbReference type="ARBA" id="ARBA00023326"/>
    </source>
</evidence>
<organism evidence="10 11">
    <name type="scientific">Alteromonas hispanica</name>
    <dbReference type="NCBI Taxonomy" id="315421"/>
    <lineage>
        <taxon>Bacteria</taxon>
        <taxon>Pseudomonadati</taxon>
        <taxon>Pseudomonadota</taxon>
        <taxon>Gammaproteobacteria</taxon>
        <taxon>Alteromonadales</taxon>
        <taxon>Alteromonadaceae</taxon>
        <taxon>Alteromonas/Salinimonas group</taxon>
        <taxon>Alteromonas</taxon>
    </lineage>
</organism>
<sequence>MVRQARRALVLGIVIMLTSCAKSDNREFENAFSAYKALFVIDGRVIDTGNNNISHSEGQGYGLLFSLAANDRHTFENIWTWTADILRRPDGLFSWRYTPCEAKNRTCVDDPNNASDGDILIAWALLRAAEKWGGDGYRSEAIKIINTIEKKLIVAQEPYTLLLPGVAGFKDDSGVQFNLSYWVFPALTAFSQNSDNPDVWKALFESGIFLIQEASFSSYKLPSDWTRIKNGKVSLDNVIAGEFGFNAVRIPLHLVWSPAFHENAKRDTLLAPFTTWWSSPDKPATLELENEAPSDYTMTPGMKAVVQAVNKIDNGKQPRWPILNRNTDYYSASLVLLSMLAVSDMSS</sequence>
<dbReference type="EMBL" id="JAAAWP010000010">
    <property type="protein sequence ID" value="NDW22729.1"/>
    <property type="molecule type" value="Genomic_DNA"/>
</dbReference>
<gene>
    <name evidence="10" type="ORF">GTW09_14465</name>
</gene>
<keyword evidence="5" id="KW-0136">Cellulose degradation</keyword>
<protein>
    <recommendedName>
        <fullName evidence="9">Glucanase</fullName>
        <ecNumber evidence="9">3.2.1.-</ecNumber>
    </recommendedName>
</protein>
<keyword evidence="3" id="KW-0732">Signal</keyword>
<dbReference type="InterPro" id="IPR008928">
    <property type="entry name" value="6-hairpin_glycosidase_sf"/>
</dbReference>
<name>A0A6L9MWU9_9ALTE</name>
<dbReference type="PROSITE" id="PS00812">
    <property type="entry name" value="GLYCOSYL_HYDROL_F8"/>
    <property type="match status" value="1"/>
</dbReference>
<comment type="catalytic activity">
    <reaction evidence="1">
        <text>Endohydrolysis of (1-&gt;4)-beta-D-glucosidic linkages in cellulose, lichenin and cereal beta-D-glucans.</text>
        <dbReference type="EC" id="3.2.1.4"/>
    </reaction>
</comment>
<keyword evidence="4 9" id="KW-0378">Hydrolase</keyword>
<accession>A0A6L9MWU9</accession>
<dbReference type="InterPro" id="IPR019834">
    <property type="entry name" value="Glyco_hydro_8_CS"/>
</dbReference>
<evidence type="ECO:0000256" key="5">
    <source>
        <dbReference type="ARBA" id="ARBA00023001"/>
    </source>
</evidence>
<feature type="active site" description="Nucleophile" evidence="8">
    <location>
        <position position="116"/>
    </location>
</feature>
<dbReference type="GO" id="GO:0008810">
    <property type="term" value="F:cellulase activity"/>
    <property type="evidence" value="ECO:0007669"/>
    <property type="project" value="UniProtKB-EC"/>
</dbReference>
<dbReference type="EC" id="3.2.1.-" evidence="9"/>
<evidence type="ECO:0000256" key="6">
    <source>
        <dbReference type="ARBA" id="ARBA00023295"/>
    </source>
</evidence>
<evidence type="ECO:0000256" key="2">
    <source>
        <dbReference type="ARBA" id="ARBA00009209"/>
    </source>
</evidence>
<comment type="similarity">
    <text evidence="2 9">Belongs to the glycosyl hydrolase 8 (cellulase D) family.</text>
</comment>
<keyword evidence="7 9" id="KW-0624">Polysaccharide degradation</keyword>
<comment type="caution">
    <text evidence="10">The sequence shown here is derived from an EMBL/GenBank/DDBJ whole genome shotgun (WGS) entry which is preliminary data.</text>
</comment>
<dbReference type="PRINTS" id="PR00735">
    <property type="entry name" value="GLHYDRLASE8"/>
</dbReference>
<dbReference type="SUPFAM" id="SSF48208">
    <property type="entry name" value="Six-hairpin glycosidases"/>
    <property type="match status" value="1"/>
</dbReference>
<dbReference type="InterPro" id="IPR012341">
    <property type="entry name" value="6hp_glycosidase-like_sf"/>
</dbReference>
<dbReference type="Pfam" id="PF01270">
    <property type="entry name" value="Glyco_hydro_8"/>
    <property type="match status" value="1"/>
</dbReference>
<dbReference type="AlphaFoldDB" id="A0A6L9MWU9"/>
<dbReference type="Proteomes" id="UP000478837">
    <property type="component" value="Unassembled WGS sequence"/>
</dbReference>
<evidence type="ECO:0000313" key="11">
    <source>
        <dbReference type="Proteomes" id="UP000478837"/>
    </source>
</evidence>
<evidence type="ECO:0000256" key="4">
    <source>
        <dbReference type="ARBA" id="ARBA00022801"/>
    </source>
</evidence>
<evidence type="ECO:0000256" key="3">
    <source>
        <dbReference type="ARBA" id="ARBA00022729"/>
    </source>
</evidence>
<evidence type="ECO:0000256" key="8">
    <source>
        <dbReference type="PROSITE-ProRule" id="PRU10058"/>
    </source>
</evidence>
<reference evidence="10 11" key="1">
    <citation type="submission" date="2020-01" db="EMBL/GenBank/DDBJ databases">
        <title>Genomes of bacteria type strains.</title>
        <authorList>
            <person name="Chen J."/>
            <person name="Zhu S."/>
            <person name="Yang J."/>
        </authorList>
    </citation>
    <scope>NUCLEOTIDE SEQUENCE [LARGE SCALE GENOMIC DNA]</scope>
    <source>
        <strain evidence="10 11">LMG 22958</strain>
    </source>
</reference>
<proteinExistence type="inferred from homology"/>
<keyword evidence="11" id="KW-1185">Reference proteome</keyword>
<dbReference type="GO" id="GO:0030245">
    <property type="term" value="P:cellulose catabolic process"/>
    <property type="evidence" value="ECO:0007669"/>
    <property type="project" value="UniProtKB-KW"/>
</dbReference>
<evidence type="ECO:0000256" key="1">
    <source>
        <dbReference type="ARBA" id="ARBA00000966"/>
    </source>
</evidence>
<evidence type="ECO:0000256" key="9">
    <source>
        <dbReference type="RuleBase" id="RU361167"/>
    </source>
</evidence>